<keyword evidence="3" id="KW-1185">Reference proteome</keyword>
<dbReference type="AlphaFoldDB" id="A0A1I0BJG3"/>
<reference evidence="2 3" key="1">
    <citation type="submission" date="2016-10" db="EMBL/GenBank/DDBJ databases">
        <authorList>
            <person name="de Groot N.N."/>
        </authorList>
    </citation>
    <scope>NUCLEOTIDE SEQUENCE [LARGE SCALE GENOMIC DNA]</scope>
    <source>
        <strain evidence="2 3">IBRC-M 10780</strain>
    </source>
</reference>
<proteinExistence type="predicted"/>
<dbReference type="SUPFAM" id="SSF52980">
    <property type="entry name" value="Restriction endonuclease-like"/>
    <property type="match status" value="1"/>
</dbReference>
<accession>A0A1I0BJG3</accession>
<dbReference type="EMBL" id="FOHE01000005">
    <property type="protein sequence ID" value="SET07134.1"/>
    <property type="molecule type" value="Genomic_DNA"/>
</dbReference>
<sequence>MSDSQERKISLEEFYRMREETNQLLEYVDGVVFMSPSPSTAHQRISGKLHAELFNYLEGKECEVFSAPYDIQLHRDDLNEDLIFIPDISVICDKKGFQDSKYVGVPALIMEILSPSNQSHDLVVKMEAFMKYGVKEYWIINPMLEVIQIYNLNDSGVYEQTEVMKEKGTIQSKVLEGFEVKLGDVFT</sequence>
<evidence type="ECO:0000313" key="3">
    <source>
        <dbReference type="Proteomes" id="UP000198618"/>
    </source>
</evidence>
<dbReference type="RefSeq" id="WP_090868287.1">
    <property type="nucleotide sequence ID" value="NZ_FOHE01000005.1"/>
</dbReference>
<dbReference type="PANTHER" id="PTHR36558:SF1">
    <property type="entry name" value="RESTRICTION ENDONUCLEASE DOMAIN-CONTAINING PROTEIN-RELATED"/>
    <property type="match status" value="1"/>
</dbReference>
<dbReference type="InterPro" id="IPR012296">
    <property type="entry name" value="Nuclease_put_TT1808"/>
</dbReference>
<organism evidence="2 3">
    <name type="scientific">Oceanobacillus limi</name>
    <dbReference type="NCBI Taxonomy" id="930131"/>
    <lineage>
        <taxon>Bacteria</taxon>
        <taxon>Bacillati</taxon>
        <taxon>Bacillota</taxon>
        <taxon>Bacilli</taxon>
        <taxon>Bacillales</taxon>
        <taxon>Bacillaceae</taxon>
        <taxon>Oceanobacillus</taxon>
    </lineage>
</organism>
<dbReference type="STRING" id="930131.SAMN05216389_10556"/>
<dbReference type="CDD" id="cd06260">
    <property type="entry name" value="DUF820-like"/>
    <property type="match status" value="1"/>
</dbReference>
<protein>
    <submittedName>
        <fullName evidence="2">Endonuclease, Uma2 family (Restriction endonuclease fold)</fullName>
    </submittedName>
</protein>
<dbReference type="OrthoDB" id="9808428at2"/>
<dbReference type="PANTHER" id="PTHR36558">
    <property type="entry name" value="GLR1098 PROTEIN"/>
    <property type="match status" value="1"/>
</dbReference>
<dbReference type="Pfam" id="PF05685">
    <property type="entry name" value="Uma2"/>
    <property type="match status" value="1"/>
</dbReference>
<dbReference type="Proteomes" id="UP000198618">
    <property type="component" value="Unassembled WGS sequence"/>
</dbReference>
<dbReference type="GO" id="GO:0004519">
    <property type="term" value="F:endonuclease activity"/>
    <property type="evidence" value="ECO:0007669"/>
    <property type="project" value="UniProtKB-KW"/>
</dbReference>
<feature type="domain" description="Putative restriction endonuclease" evidence="1">
    <location>
        <begin position="11"/>
        <end position="181"/>
    </location>
</feature>
<name>A0A1I0BJG3_9BACI</name>
<keyword evidence="2" id="KW-0255">Endonuclease</keyword>
<evidence type="ECO:0000259" key="1">
    <source>
        <dbReference type="Pfam" id="PF05685"/>
    </source>
</evidence>
<keyword evidence="2" id="KW-0378">Hydrolase</keyword>
<dbReference type="Gene3D" id="3.90.1570.10">
    <property type="entry name" value="tt1808, chain A"/>
    <property type="match status" value="1"/>
</dbReference>
<dbReference type="InterPro" id="IPR008538">
    <property type="entry name" value="Uma2"/>
</dbReference>
<gene>
    <name evidence="2" type="ORF">SAMN05216389_10556</name>
</gene>
<dbReference type="InterPro" id="IPR011335">
    <property type="entry name" value="Restrct_endonuc-II-like"/>
</dbReference>
<keyword evidence="2" id="KW-0540">Nuclease</keyword>
<evidence type="ECO:0000313" key="2">
    <source>
        <dbReference type="EMBL" id="SET07134.1"/>
    </source>
</evidence>